<dbReference type="AlphaFoldDB" id="A0A8S4G0J9"/>
<keyword evidence="3" id="KW-1185">Reference proteome</keyword>
<keyword evidence="1" id="KW-0732">Signal</keyword>
<reference evidence="2" key="1">
    <citation type="submission" date="2020-11" db="EMBL/GenBank/DDBJ databases">
        <authorList>
            <person name="Whiteford S."/>
        </authorList>
    </citation>
    <scope>NUCLEOTIDE SEQUENCE</scope>
</reference>
<comment type="caution">
    <text evidence="2">The sequence shown here is derived from an EMBL/GenBank/DDBJ whole genome shotgun (WGS) entry which is preliminary data.</text>
</comment>
<evidence type="ECO:0000313" key="3">
    <source>
        <dbReference type="Proteomes" id="UP000653454"/>
    </source>
</evidence>
<protein>
    <submittedName>
        <fullName evidence="2">(diamondback moth) hypothetical protein</fullName>
    </submittedName>
</protein>
<evidence type="ECO:0000313" key="2">
    <source>
        <dbReference type="EMBL" id="CAG9132798.1"/>
    </source>
</evidence>
<organism evidence="2 3">
    <name type="scientific">Plutella xylostella</name>
    <name type="common">Diamondback moth</name>
    <name type="synonym">Plutella maculipennis</name>
    <dbReference type="NCBI Taxonomy" id="51655"/>
    <lineage>
        <taxon>Eukaryota</taxon>
        <taxon>Metazoa</taxon>
        <taxon>Ecdysozoa</taxon>
        <taxon>Arthropoda</taxon>
        <taxon>Hexapoda</taxon>
        <taxon>Insecta</taxon>
        <taxon>Pterygota</taxon>
        <taxon>Neoptera</taxon>
        <taxon>Endopterygota</taxon>
        <taxon>Lepidoptera</taxon>
        <taxon>Glossata</taxon>
        <taxon>Ditrysia</taxon>
        <taxon>Yponomeutoidea</taxon>
        <taxon>Plutellidae</taxon>
        <taxon>Plutella</taxon>
    </lineage>
</organism>
<gene>
    <name evidence="2" type="ORF">PLXY2_LOCUS11076</name>
</gene>
<dbReference type="Proteomes" id="UP000653454">
    <property type="component" value="Unassembled WGS sequence"/>
</dbReference>
<name>A0A8S4G0J9_PLUXY</name>
<accession>A0A8S4G0J9</accession>
<sequence>MVRRLSALACCFCMFAISLCGSAIPSESDTRCKNPPTAPQKIERVITLCQDEIKLSILRACRSFNKRFTGSEVDVFCSSLPILRQQLIDVCSGAQGGT</sequence>
<proteinExistence type="predicted"/>
<evidence type="ECO:0000256" key="1">
    <source>
        <dbReference type="SAM" id="SignalP"/>
    </source>
</evidence>
<feature type="chain" id="PRO_5035845225" evidence="1">
    <location>
        <begin position="24"/>
        <end position="98"/>
    </location>
</feature>
<feature type="signal peptide" evidence="1">
    <location>
        <begin position="1"/>
        <end position="23"/>
    </location>
</feature>
<dbReference type="EMBL" id="CAJHNJ030000053">
    <property type="protein sequence ID" value="CAG9132798.1"/>
    <property type="molecule type" value="Genomic_DNA"/>
</dbReference>